<evidence type="ECO:0000256" key="2">
    <source>
        <dbReference type="SAM" id="Phobius"/>
    </source>
</evidence>
<evidence type="ECO:0000256" key="1">
    <source>
        <dbReference type="SAM" id="MobiDB-lite"/>
    </source>
</evidence>
<organism evidence="4">
    <name type="scientific">Thrips palmi</name>
    <name type="common">Melon thrips</name>
    <dbReference type="NCBI Taxonomy" id="161013"/>
    <lineage>
        <taxon>Eukaryota</taxon>
        <taxon>Metazoa</taxon>
        <taxon>Ecdysozoa</taxon>
        <taxon>Arthropoda</taxon>
        <taxon>Hexapoda</taxon>
        <taxon>Insecta</taxon>
        <taxon>Pterygota</taxon>
        <taxon>Neoptera</taxon>
        <taxon>Paraneoptera</taxon>
        <taxon>Thysanoptera</taxon>
        <taxon>Terebrantia</taxon>
        <taxon>Thripoidea</taxon>
        <taxon>Thripidae</taxon>
        <taxon>Thrips</taxon>
    </lineage>
</organism>
<protein>
    <submittedName>
        <fullName evidence="4">Uncharacterized protein LOC117644082 isoform X2</fullName>
    </submittedName>
</protein>
<keyword evidence="2" id="KW-1133">Transmembrane helix</keyword>
<dbReference type="Proteomes" id="UP000515158">
    <property type="component" value="Unplaced"/>
</dbReference>
<keyword evidence="2" id="KW-0812">Transmembrane</keyword>
<dbReference type="GeneID" id="117644082"/>
<evidence type="ECO:0000313" key="4">
    <source>
        <dbReference type="RefSeq" id="XP_034239164.1"/>
    </source>
</evidence>
<dbReference type="RefSeq" id="XP_034239164.1">
    <property type="nucleotide sequence ID" value="XM_034383273.1"/>
</dbReference>
<sequence>MSANDAHDGGLQDGEPPGVLSLLAIAASMLLCWIFYRVRMRQCEMVLAEMAKALEEVRRSAEALQTRRSIVRATTAFAEKALTEYKTLLNMLDEMQAGDCRKANLPNLRHEIEMETMRAQVNMVQGCLLAMSQEALNLQALSAGEEKQEDIVSSLHHQRKSYTHMSEELLSLLERKSSENIKLFSSGGPEKSRTQKMIWHNSFTSH</sequence>
<keyword evidence="2" id="KW-0472">Membrane</keyword>
<feature type="region of interest" description="Disordered" evidence="1">
    <location>
        <begin position="184"/>
        <end position="206"/>
    </location>
</feature>
<accession>A0A6P8ZLN5</accession>
<reference evidence="4" key="1">
    <citation type="submission" date="2025-08" db="UniProtKB">
        <authorList>
            <consortium name="RefSeq"/>
        </authorList>
    </citation>
    <scope>IDENTIFICATION</scope>
    <source>
        <tissue evidence="4">Total insect</tissue>
    </source>
</reference>
<gene>
    <name evidence="4" type="primary">LOC117644082</name>
</gene>
<dbReference type="OrthoDB" id="10600593at2759"/>
<proteinExistence type="predicted"/>
<name>A0A6P8ZLN5_THRPL</name>
<dbReference type="AlphaFoldDB" id="A0A6P8ZLN5"/>
<keyword evidence="3" id="KW-1185">Reference proteome</keyword>
<feature type="transmembrane region" description="Helical" evidence="2">
    <location>
        <begin position="18"/>
        <end position="36"/>
    </location>
</feature>
<evidence type="ECO:0000313" key="3">
    <source>
        <dbReference type="Proteomes" id="UP000515158"/>
    </source>
</evidence>